<feature type="transmembrane region" description="Helical" evidence="6">
    <location>
        <begin position="42"/>
        <end position="63"/>
    </location>
</feature>
<comment type="caution">
    <text evidence="7">The sequence shown here is derived from an EMBL/GenBank/DDBJ whole genome shotgun (WGS) entry which is preliminary data.</text>
</comment>
<keyword evidence="2" id="KW-1003">Cell membrane</keyword>
<keyword evidence="5 6" id="KW-0472">Membrane</keyword>
<evidence type="ECO:0000256" key="5">
    <source>
        <dbReference type="ARBA" id="ARBA00023136"/>
    </source>
</evidence>
<keyword evidence="3 6" id="KW-0812">Transmembrane</keyword>
<evidence type="ECO:0000256" key="4">
    <source>
        <dbReference type="ARBA" id="ARBA00022989"/>
    </source>
</evidence>
<dbReference type="PANTHER" id="PTHR30086:SF20">
    <property type="entry name" value="ARGININE EXPORTER PROTEIN ARGO-RELATED"/>
    <property type="match status" value="1"/>
</dbReference>
<dbReference type="AlphaFoldDB" id="A0A2I1PC35"/>
<gene>
    <name evidence="7" type="ORF">CYJ76_03880</name>
</gene>
<evidence type="ECO:0000313" key="8">
    <source>
        <dbReference type="Proteomes" id="UP000234206"/>
    </source>
</evidence>
<dbReference type="PANTHER" id="PTHR30086">
    <property type="entry name" value="ARGININE EXPORTER PROTEIN ARGO"/>
    <property type="match status" value="1"/>
</dbReference>
<feature type="transmembrane region" description="Helical" evidence="6">
    <location>
        <begin position="186"/>
        <end position="205"/>
    </location>
</feature>
<dbReference type="OrthoDB" id="9814990at2"/>
<comment type="subcellular location">
    <subcellularLocation>
        <location evidence="1">Cell membrane</location>
        <topology evidence="1">Multi-pass membrane protein</topology>
    </subcellularLocation>
</comment>
<protein>
    <submittedName>
        <fullName evidence="7">LysE family translocator</fullName>
    </submittedName>
</protein>
<dbReference type="Pfam" id="PF01810">
    <property type="entry name" value="LysE"/>
    <property type="match status" value="1"/>
</dbReference>
<feature type="transmembrane region" description="Helical" evidence="6">
    <location>
        <begin position="70"/>
        <end position="90"/>
    </location>
</feature>
<keyword evidence="4 6" id="KW-1133">Transmembrane helix</keyword>
<accession>A0A2I1PC35</accession>
<dbReference type="EMBL" id="PKIZ01000005">
    <property type="protein sequence ID" value="PKZ42193.1"/>
    <property type="molecule type" value="Genomic_DNA"/>
</dbReference>
<evidence type="ECO:0000256" key="1">
    <source>
        <dbReference type="ARBA" id="ARBA00004651"/>
    </source>
</evidence>
<proteinExistence type="predicted"/>
<name>A0A2I1PC35_9MICO</name>
<evidence type="ECO:0000256" key="3">
    <source>
        <dbReference type="ARBA" id="ARBA00022692"/>
    </source>
</evidence>
<dbReference type="RefSeq" id="WP_101849299.1">
    <property type="nucleotide sequence ID" value="NZ_PKIZ01000005.1"/>
</dbReference>
<dbReference type="Proteomes" id="UP000234206">
    <property type="component" value="Unassembled WGS sequence"/>
</dbReference>
<organism evidence="7 8">
    <name type="scientific">Kytococcus schroeteri</name>
    <dbReference type="NCBI Taxonomy" id="138300"/>
    <lineage>
        <taxon>Bacteria</taxon>
        <taxon>Bacillati</taxon>
        <taxon>Actinomycetota</taxon>
        <taxon>Actinomycetes</taxon>
        <taxon>Micrococcales</taxon>
        <taxon>Kytococcaceae</taxon>
        <taxon>Kytococcus</taxon>
    </lineage>
</organism>
<evidence type="ECO:0000256" key="6">
    <source>
        <dbReference type="SAM" id="Phobius"/>
    </source>
</evidence>
<reference evidence="7 8" key="1">
    <citation type="submission" date="2017-12" db="EMBL/GenBank/DDBJ databases">
        <title>Phylogenetic diversity of female urinary microbiome.</title>
        <authorList>
            <person name="Thomas-White K."/>
            <person name="Wolfe A.J."/>
        </authorList>
    </citation>
    <scope>NUCLEOTIDE SEQUENCE [LARGE SCALE GENOMIC DNA]</scope>
    <source>
        <strain evidence="7 8">UMB1298</strain>
    </source>
</reference>
<dbReference type="GO" id="GO:0015171">
    <property type="term" value="F:amino acid transmembrane transporter activity"/>
    <property type="evidence" value="ECO:0007669"/>
    <property type="project" value="TreeGrafter"/>
</dbReference>
<evidence type="ECO:0000313" key="7">
    <source>
        <dbReference type="EMBL" id="PKZ42193.1"/>
    </source>
</evidence>
<sequence length="215" mass="21396">MDIGLLLGFAAITSTLIAVPGPDWAYVLSASLRDRVVAPAVGGLALGYVLITAVVAVGVGPLLAEAPVVLLALTVGGAGYLVVLGARTLRSTTGPAGPEGQVMATGPLGYISRGMAVSGLNPKAMLLFLSILPQFTNPAQSWSLPAQLAALGLVHVVISGVFYLALGSAAGRVLGSRPGAAQATTRLAGIAMIALGIGLLGERLLEAVRAGGVVV</sequence>
<evidence type="ECO:0000256" key="2">
    <source>
        <dbReference type="ARBA" id="ARBA00022475"/>
    </source>
</evidence>
<keyword evidence="8" id="KW-1185">Reference proteome</keyword>
<dbReference type="GO" id="GO:0005886">
    <property type="term" value="C:plasma membrane"/>
    <property type="evidence" value="ECO:0007669"/>
    <property type="project" value="UniProtKB-SubCell"/>
</dbReference>
<dbReference type="InterPro" id="IPR001123">
    <property type="entry name" value="LeuE-type"/>
</dbReference>
<feature type="transmembrane region" description="Helical" evidence="6">
    <location>
        <begin position="144"/>
        <end position="166"/>
    </location>
</feature>